<dbReference type="InterPro" id="IPR002937">
    <property type="entry name" value="Amino_oxidase"/>
</dbReference>
<protein>
    <submittedName>
        <fullName evidence="2">Putative NAD/FAD-binding protein</fullName>
    </submittedName>
</protein>
<sequence>MSYPPLRIGVIGTGVSGLSAAWLLAKRHRVTLFEREGRPGGHCNTITVDAPEGPRNVDTGFIVYNTQSYPNLMAWFDHLGVDCARTSMSFAVSLSDARVEYSSNAPFGLLGAKRNLFRASHWRMLRDVSRFFRTARQDLADQSLGNISLGDYLTQRGFGRGFVDHHILPMACAIWSTPEEHVLDFPAAAFIRFFANHGLLQAFNRPEWRTVDGGSRIYVDKVLSDFRGELRLGTPISRVTRTEEGVQVDDGQGGRHQFDHVVIAAHADDALAMLADADAEERRLLGAFQYADNTAVLHTDRAMMPRRRRLWASWNYISAKGQGAQRLCVSYWMNSLQPLQTKRDYFVTLNPIDEIAETNRIATIAYKHPMFNSAAMAAQPELWSLQGRRRTWFCGSYFGYGFHEDGLQSGLAVAEQLGDVRRPWRLDNPSDRLSLPREDEQVA</sequence>
<dbReference type="EMBL" id="QXDF01000001">
    <property type="protein sequence ID" value="RIA56578.1"/>
    <property type="molecule type" value="Genomic_DNA"/>
</dbReference>
<dbReference type="GO" id="GO:0016491">
    <property type="term" value="F:oxidoreductase activity"/>
    <property type="evidence" value="ECO:0007669"/>
    <property type="project" value="InterPro"/>
</dbReference>
<name>A0A397Q6A8_9HYPH</name>
<dbReference type="PANTHER" id="PTHR42923">
    <property type="entry name" value="PROTOPORPHYRINOGEN OXIDASE"/>
    <property type="match status" value="1"/>
</dbReference>
<reference evidence="2 3" key="1">
    <citation type="submission" date="2018-08" db="EMBL/GenBank/DDBJ databases">
        <title>Genomic Encyclopedia of Archaeal and Bacterial Type Strains, Phase II (KMG-II): from individual species to whole genera.</title>
        <authorList>
            <person name="Goeker M."/>
        </authorList>
    </citation>
    <scope>NUCLEOTIDE SEQUENCE [LARGE SCALE GENOMIC DNA]</scope>
    <source>
        <strain evidence="2 3">DSM 5002</strain>
    </source>
</reference>
<evidence type="ECO:0000313" key="3">
    <source>
        <dbReference type="Proteomes" id="UP000266273"/>
    </source>
</evidence>
<dbReference type="SUPFAM" id="SSF51905">
    <property type="entry name" value="FAD/NAD(P)-binding domain"/>
    <property type="match status" value="1"/>
</dbReference>
<dbReference type="Gene3D" id="3.50.50.60">
    <property type="entry name" value="FAD/NAD(P)-binding domain"/>
    <property type="match status" value="1"/>
</dbReference>
<accession>A0A397Q6A8</accession>
<dbReference type="Proteomes" id="UP000266273">
    <property type="component" value="Unassembled WGS sequence"/>
</dbReference>
<feature type="domain" description="Amine oxidase" evidence="1">
    <location>
        <begin position="15"/>
        <end position="288"/>
    </location>
</feature>
<dbReference type="Gene3D" id="3.30.70.1990">
    <property type="match status" value="1"/>
</dbReference>
<gene>
    <name evidence="2" type="ORF">BXY53_1684</name>
</gene>
<dbReference type="RefSeq" id="WP_119061360.1">
    <property type="nucleotide sequence ID" value="NZ_QXDF01000001.1"/>
</dbReference>
<dbReference type="PANTHER" id="PTHR42923:SF17">
    <property type="entry name" value="AMINE OXIDASE DOMAIN-CONTAINING PROTEIN"/>
    <property type="match status" value="1"/>
</dbReference>
<organism evidence="2 3">
    <name type="scientific">Dichotomicrobium thermohalophilum</name>
    <dbReference type="NCBI Taxonomy" id="933063"/>
    <lineage>
        <taxon>Bacteria</taxon>
        <taxon>Pseudomonadati</taxon>
        <taxon>Pseudomonadota</taxon>
        <taxon>Alphaproteobacteria</taxon>
        <taxon>Hyphomicrobiales</taxon>
        <taxon>Hyphomicrobiaceae</taxon>
        <taxon>Dichotomicrobium</taxon>
    </lineage>
</organism>
<dbReference type="AlphaFoldDB" id="A0A397Q6A8"/>
<dbReference type="Gene3D" id="1.10.405.20">
    <property type="match status" value="1"/>
</dbReference>
<evidence type="ECO:0000313" key="2">
    <source>
        <dbReference type="EMBL" id="RIA56578.1"/>
    </source>
</evidence>
<dbReference type="OrthoDB" id="20837at2"/>
<dbReference type="Pfam" id="PF01593">
    <property type="entry name" value="Amino_oxidase"/>
    <property type="match status" value="1"/>
</dbReference>
<dbReference type="InterPro" id="IPR036188">
    <property type="entry name" value="FAD/NAD-bd_sf"/>
</dbReference>
<evidence type="ECO:0000259" key="1">
    <source>
        <dbReference type="Pfam" id="PF01593"/>
    </source>
</evidence>
<comment type="caution">
    <text evidence="2">The sequence shown here is derived from an EMBL/GenBank/DDBJ whole genome shotgun (WGS) entry which is preliminary data.</text>
</comment>
<dbReference type="InterPro" id="IPR050464">
    <property type="entry name" value="Zeta_carotene_desat/Oxidored"/>
</dbReference>
<proteinExistence type="predicted"/>
<keyword evidence="3" id="KW-1185">Reference proteome</keyword>